<dbReference type="HOGENOM" id="CLU_1691476_0_0_2"/>
<evidence type="ECO:0000256" key="1">
    <source>
        <dbReference type="SAM" id="Phobius"/>
    </source>
</evidence>
<evidence type="ECO:0000313" key="3">
    <source>
        <dbReference type="Proteomes" id="UP000000758"/>
    </source>
</evidence>
<keyword evidence="1" id="KW-1133">Transmembrane helix</keyword>
<feature type="transmembrane region" description="Helical" evidence="1">
    <location>
        <begin position="96"/>
        <end position="115"/>
    </location>
</feature>
<evidence type="ECO:0000313" key="2">
    <source>
        <dbReference type="EMBL" id="ABK78179.1"/>
    </source>
</evidence>
<proteinExistence type="predicted"/>
<keyword evidence="3" id="KW-1185">Reference proteome</keyword>
<protein>
    <submittedName>
        <fullName evidence="2">Uncharacterized protein</fullName>
    </submittedName>
</protein>
<organism evidence="2 3">
    <name type="scientific">Cenarchaeum symbiosum (strain A)</name>
    <dbReference type="NCBI Taxonomy" id="414004"/>
    <lineage>
        <taxon>Archaea</taxon>
        <taxon>Nitrososphaerota</taxon>
        <taxon>Candidatus Cenarchaeales</taxon>
        <taxon>Candidatus Cenarchaeaceae</taxon>
        <taxon>Candidatus Cenarchaeum</taxon>
    </lineage>
</organism>
<reference evidence="2 3" key="1">
    <citation type="journal article" date="2006" name="Proc. Natl. Acad. Sci. U.S.A.">
        <title>Genomic analysis of the uncultivated marine crenarchaeote Cenarchaeum symbiosum.</title>
        <authorList>
            <person name="Hallam S.J."/>
            <person name="Konstantinidis K.T."/>
            <person name="Putnam N."/>
            <person name="Schleper C."/>
            <person name="Watanabe Y."/>
            <person name="Sugahara J."/>
            <person name="Preston C."/>
            <person name="de la Torre J."/>
            <person name="Richardson P.M."/>
            <person name="DeLong E.F."/>
        </authorList>
    </citation>
    <scope>NUCLEOTIDE SEQUENCE [LARGE SCALE GENOMIC DNA]</scope>
    <source>
        <strain evidence="3">A</strain>
    </source>
</reference>
<dbReference type="EMBL" id="DP000238">
    <property type="protein sequence ID" value="ABK78179.1"/>
    <property type="molecule type" value="Genomic_DNA"/>
</dbReference>
<accession>A0RXW2</accession>
<keyword evidence="1" id="KW-0472">Membrane</keyword>
<sequence length="155" mass="17068">MEWLQNHSNESLFGSPNTGHTLYQDISMLHRNLPRLCAVRSQAVSGAPACTLPSARRPPGMIPGVTGVVIAGGTAHITFYTKDWHPCIMGYMKNHLATVSCGAFAVALTILWPLMVDFAPVLNFVFIMSVPIAWFLTLACWLSQKSVDYVHNQSH</sequence>
<keyword evidence="1" id="KW-0812">Transmembrane</keyword>
<dbReference type="EnsemblBacteria" id="ABK78179">
    <property type="protein sequence ID" value="ABK78179"/>
    <property type="gene ID" value="CENSYa_1559"/>
</dbReference>
<feature type="transmembrane region" description="Helical" evidence="1">
    <location>
        <begin position="121"/>
        <end position="142"/>
    </location>
</feature>
<name>A0RXW2_CENSY</name>
<dbReference type="KEGG" id="csy:CENSYa_1559"/>
<gene>
    <name evidence="2" type="ordered locus">CENSYa_1559</name>
</gene>
<dbReference type="AlphaFoldDB" id="A0RXW2"/>
<dbReference type="Proteomes" id="UP000000758">
    <property type="component" value="Chromosome"/>
</dbReference>